<evidence type="ECO:0000313" key="6">
    <source>
        <dbReference type="EnsemblPlants" id="QL02p095319:mrna"/>
    </source>
</evidence>
<keyword evidence="2" id="KW-0863">Zinc-finger</keyword>
<dbReference type="EnsemblPlants" id="QL02p095319:mrna">
    <property type="protein sequence ID" value="QL02p095319:mrna"/>
    <property type="gene ID" value="QL02p095319"/>
</dbReference>
<sequence>MAKFNIFIMVALILASGVMASLAQKKISPPKHVPGYPLHLLHCARRVEDECGKEIFLGMFEKLPVSKKCCLQLIKKMGKTCHDDLDKAIVHLPDYSSRASKAIPKEESMNDVWDRSPWSFDKRLTLLKRFNGDLCPAKEIGIPLVVDALKSGLAWGPFLRIRVDIDITKPLMRGKMIHIEDVEEGWVYFKYERLPTFCYCCGILGHQDRECRTIQKGCLSSEEDDLQYGPWLRAMAPKTRQRKKNFNQPKSSDNDNEDTQVSEGEDGDGEPSPSRHQQIIQPLTGKSTTRTTCQQMGDSAKWLEGPDNLKFLNPIQTSKLERDKILPIPKNPKDLVFYSKSISKSPQGPQESAPEIPYSTVFPPLDKSKHIFEDRLSKTNHPANTKKATLPGKQVVEDKEKLLVFEGNK</sequence>
<feature type="region of interest" description="Disordered" evidence="3">
    <location>
        <begin position="238"/>
        <end position="293"/>
    </location>
</feature>
<proteinExistence type="predicted"/>
<protein>
    <recommendedName>
        <fullName evidence="5">CCHC-type domain-containing protein</fullName>
    </recommendedName>
</protein>
<dbReference type="PANTHER" id="PTHR31286">
    <property type="entry name" value="GLYCINE-RICH CELL WALL STRUCTURAL PROTEIN 1.8-LIKE"/>
    <property type="match status" value="1"/>
</dbReference>
<dbReference type="Pfam" id="PF05617">
    <property type="entry name" value="Prolamin_like"/>
    <property type="match status" value="1"/>
</dbReference>
<dbReference type="Pfam" id="PF14392">
    <property type="entry name" value="zf-CCHC_4"/>
    <property type="match status" value="1"/>
</dbReference>
<name>A0A7N2L279_QUELO</name>
<keyword evidence="1 4" id="KW-0732">Signal</keyword>
<accession>A0A7N2L279</accession>
<dbReference type="GO" id="GO:0003676">
    <property type="term" value="F:nucleic acid binding"/>
    <property type="evidence" value="ECO:0007669"/>
    <property type="project" value="InterPro"/>
</dbReference>
<dbReference type="Proteomes" id="UP000594261">
    <property type="component" value="Chromosome 2"/>
</dbReference>
<keyword evidence="7" id="KW-1185">Reference proteome</keyword>
<dbReference type="PANTHER" id="PTHR31286:SF167">
    <property type="entry name" value="OS09G0268800 PROTEIN"/>
    <property type="match status" value="1"/>
</dbReference>
<keyword evidence="2" id="KW-0862">Zinc</keyword>
<feature type="compositionally biased region" description="Acidic residues" evidence="3">
    <location>
        <begin position="254"/>
        <end position="269"/>
    </location>
</feature>
<evidence type="ECO:0000259" key="5">
    <source>
        <dbReference type="PROSITE" id="PS50158"/>
    </source>
</evidence>
<dbReference type="AlphaFoldDB" id="A0A7N2L279"/>
<evidence type="ECO:0000313" key="7">
    <source>
        <dbReference type="Proteomes" id="UP000594261"/>
    </source>
</evidence>
<dbReference type="InterPro" id="IPR001878">
    <property type="entry name" value="Znf_CCHC"/>
</dbReference>
<feature type="domain" description="CCHC-type" evidence="5">
    <location>
        <begin position="198"/>
        <end position="212"/>
    </location>
</feature>
<evidence type="ECO:0000256" key="1">
    <source>
        <dbReference type="ARBA" id="ARBA00022729"/>
    </source>
</evidence>
<dbReference type="InParanoid" id="A0A7N2L279"/>
<reference evidence="6" key="2">
    <citation type="submission" date="2021-01" db="UniProtKB">
        <authorList>
            <consortium name="EnsemblPlants"/>
        </authorList>
    </citation>
    <scope>IDENTIFICATION</scope>
</reference>
<dbReference type="Gramene" id="QL02p095319:mrna">
    <property type="protein sequence ID" value="QL02p095319:mrna"/>
    <property type="gene ID" value="QL02p095319"/>
</dbReference>
<dbReference type="GO" id="GO:0008270">
    <property type="term" value="F:zinc ion binding"/>
    <property type="evidence" value="ECO:0007669"/>
    <property type="project" value="UniProtKB-KW"/>
</dbReference>
<evidence type="ECO:0000256" key="4">
    <source>
        <dbReference type="SAM" id="SignalP"/>
    </source>
</evidence>
<feature type="compositionally biased region" description="Polar residues" evidence="3">
    <location>
        <begin position="341"/>
        <end position="350"/>
    </location>
</feature>
<reference evidence="7" key="1">
    <citation type="journal article" date="2016" name="G3 (Bethesda)">
        <title>First Draft Assembly and Annotation of the Genome of a California Endemic Oak Quercus lobata Nee (Fagaceae).</title>
        <authorList>
            <person name="Sork V.L."/>
            <person name="Fitz-Gibbon S.T."/>
            <person name="Puiu D."/>
            <person name="Crepeau M."/>
            <person name="Gugger P.F."/>
            <person name="Sherman R."/>
            <person name="Stevens K."/>
            <person name="Langley C.H."/>
            <person name="Pellegrini M."/>
            <person name="Salzberg S.L."/>
        </authorList>
    </citation>
    <scope>NUCLEOTIDE SEQUENCE [LARGE SCALE GENOMIC DNA]</scope>
    <source>
        <strain evidence="7">cv. SW786</strain>
    </source>
</reference>
<evidence type="ECO:0000256" key="3">
    <source>
        <dbReference type="SAM" id="MobiDB-lite"/>
    </source>
</evidence>
<keyword evidence="2" id="KW-0479">Metal-binding</keyword>
<evidence type="ECO:0000256" key="2">
    <source>
        <dbReference type="PROSITE-ProRule" id="PRU00047"/>
    </source>
</evidence>
<dbReference type="InterPro" id="IPR008502">
    <property type="entry name" value="Prolamin-like"/>
</dbReference>
<dbReference type="InterPro" id="IPR025836">
    <property type="entry name" value="Zn_knuckle_CX2CX4HX4C"/>
</dbReference>
<feature type="signal peptide" evidence="4">
    <location>
        <begin position="1"/>
        <end position="23"/>
    </location>
</feature>
<dbReference type="InterPro" id="IPR040256">
    <property type="entry name" value="At4g02000-like"/>
</dbReference>
<dbReference type="PROSITE" id="PS50158">
    <property type="entry name" value="ZF_CCHC"/>
    <property type="match status" value="1"/>
</dbReference>
<feature type="chain" id="PRO_5029810868" description="CCHC-type domain-containing protein" evidence="4">
    <location>
        <begin position="24"/>
        <end position="409"/>
    </location>
</feature>
<feature type="compositionally biased region" description="Polar residues" evidence="3">
    <location>
        <begin position="274"/>
        <end position="293"/>
    </location>
</feature>
<organism evidence="6 7">
    <name type="scientific">Quercus lobata</name>
    <name type="common">Valley oak</name>
    <dbReference type="NCBI Taxonomy" id="97700"/>
    <lineage>
        <taxon>Eukaryota</taxon>
        <taxon>Viridiplantae</taxon>
        <taxon>Streptophyta</taxon>
        <taxon>Embryophyta</taxon>
        <taxon>Tracheophyta</taxon>
        <taxon>Spermatophyta</taxon>
        <taxon>Magnoliopsida</taxon>
        <taxon>eudicotyledons</taxon>
        <taxon>Gunneridae</taxon>
        <taxon>Pentapetalae</taxon>
        <taxon>rosids</taxon>
        <taxon>fabids</taxon>
        <taxon>Fagales</taxon>
        <taxon>Fagaceae</taxon>
        <taxon>Quercus</taxon>
    </lineage>
</organism>
<feature type="region of interest" description="Disordered" evidence="3">
    <location>
        <begin position="341"/>
        <end position="361"/>
    </location>
</feature>